<dbReference type="CDD" id="cd00731">
    <property type="entry name" value="CheA_reg"/>
    <property type="match status" value="1"/>
</dbReference>
<evidence type="ECO:0000256" key="5">
    <source>
        <dbReference type="ARBA" id="ARBA00022679"/>
    </source>
</evidence>
<reference evidence="16 17" key="1">
    <citation type="submission" date="2016-12" db="EMBL/GenBank/DDBJ databases">
        <authorList>
            <person name="Song W.-J."/>
            <person name="Kurnit D.M."/>
        </authorList>
    </citation>
    <scope>NUCLEOTIDE SEQUENCE [LARGE SCALE GENOMIC DNA]</scope>
    <source>
        <strain evidence="16 17">DSM 19599</strain>
    </source>
</reference>
<evidence type="ECO:0000256" key="4">
    <source>
        <dbReference type="ARBA" id="ARBA00022553"/>
    </source>
</evidence>
<dbReference type="CDD" id="cd00088">
    <property type="entry name" value="HPT"/>
    <property type="match status" value="1"/>
</dbReference>
<dbReference type="InterPro" id="IPR002545">
    <property type="entry name" value="CheW-lke_dom"/>
</dbReference>
<dbReference type="PANTHER" id="PTHR43395">
    <property type="entry name" value="SENSOR HISTIDINE KINASE CHEA"/>
    <property type="match status" value="1"/>
</dbReference>
<dbReference type="InterPro" id="IPR036890">
    <property type="entry name" value="HATPase_C_sf"/>
</dbReference>
<accession>A0A1M7ZE81</accession>
<evidence type="ECO:0000256" key="1">
    <source>
        <dbReference type="ARBA" id="ARBA00000085"/>
    </source>
</evidence>
<keyword evidence="4 10" id="KW-0597">Phosphoprotein</keyword>
<feature type="domain" description="Response regulatory" evidence="13">
    <location>
        <begin position="811"/>
        <end position="928"/>
    </location>
</feature>
<feature type="domain" description="HPt" evidence="15">
    <location>
        <begin position="1"/>
        <end position="100"/>
    </location>
</feature>
<dbReference type="SUPFAM" id="SSF52172">
    <property type="entry name" value="CheY-like"/>
    <property type="match status" value="1"/>
</dbReference>
<dbReference type="Gene3D" id="1.20.120.160">
    <property type="entry name" value="HPT domain"/>
    <property type="match status" value="1"/>
</dbReference>
<dbReference type="SUPFAM" id="SSF55874">
    <property type="entry name" value="ATPase domain of HSP90 chaperone/DNA topoisomerase II/histidine kinase"/>
    <property type="match status" value="1"/>
</dbReference>
<feature type="compositionally biased region" description="Low complexity" evidence="11">
    <location>
        <begin position="124"/>
        <end position="138"/>
    </location>
</feature>
<feature type="domain" description="Histidine kinase" evidence="12">
    <location>
        <begin position="250"/>
        <end position="500"/>
    </location>
</feature>
<evidence type="ECO:0000259" key="15">
    <source>
        <dbReference type="PROSITE" id="PS50894"/>
    </source>
</evidence>
<dbReference type="SMART" id="SM00387">
    <property type="entry name" value="HATPase_c"/>
    <property type="match status" value="1"/>
</dbReference>
<dbReference type="Proteomes" id="UP000186406">
    <property type="component" value="Unassembled WGS sequence"/>
</dbReference>
<dbReference type="CDD" id="cd16916">
    <property type="entry name" value="HATPase_CheA-like"/>
    <property type="match status" value="1"/>
</dbReference>
<dbReference type="PROSITE" id="PS50110">
    <property type="entry name" value="RESPONSE_REGULATORY"/>
    <property type="match status" value="1"/>
</dbReference>
<dbReference type="InterPro" id="IPR005467">
    <property type="entry name" value="His_kinase_dom"/>
</dbReference>
<feature type="region of interest" description="Disordered" evidence="11">
    <location>
        <begin position="124"/>
        <end position="148"/>
    </location>
</feature>
<dbReference type="GO" id="GO:0005737">
    <property type="term" value="C:cytoplasm"/>
    <property type="evidence" value="ECO:0007669"/>
    <property type="project" value="InterPro"/>
</dbReference>
<comment type="catalytic activity">
    <reaction evidence="1">
        <text>ATP + protein L-histidine = ADP + protein N-phospho-L-histidine.</text>
        <dbReference type="EC" id="2.7.13.3"/>
    </reaction>
</comment>
<keyword evidence="5" id="KW-0808">Transferase</keyword>
<name>A0A1M7ZE81_9HYPH</name>
<evidence type="ECO:0000256" key="9">
    <source>
        <dbReference type="PROSITE-ProRule" id="PRU00110"/>
    </source>
</evidence>
<dbReference type="Gene3D" id="2.40.50.180">
    <property type="entry name" value="CheA-289, Domain 4"/>
    <property type="match status" value="1"/>
</dbReference>
<dbReference type="PRINTS" id="PR00344">
    <property type="entry name" value="BCTRLSENSOR"/>
</dbReference>
<dbReference type="AlphaFoldDB" id="A0A1M7ZE81"/>
<evidence type="ECO:0000256" key="6">
    <source>
        <dbReference type="ARBA" id="ARBA00022777"/>
    </source>
</evidence>
<dbReference type="GO" id="GO:0006935">
    <property type="term" value="P:chemotaxis"/>
    <property type="evidence" value="ECO:0007669"/>
    <property type="project" value="InterPro"/>
</dbReference>
<dbReference type="InterPro" id="IPR011006">
    <property type="entry name" value="CheY-like_superfamily"/>
</dbReference>
<feature type="domain" description="CheW-like" evidence="14">
    <location>
        <begin position="502"/>
        <end position="642"/>
    </location>
</feature>
<dbReference type="InterPro" id="IPR036641">
    <property type="entry name" value="HPT_dom_sf"/>
</dbReference>
<evidence type="ECO:0000256" key="8">
    <source>
        <dbReference type="ARBA" id="ARBA00035100"/>
    </source>
</evidence>
<evidence type="ECO:0000313" key="16">
    <source>
        <dbReference type="EMBL" id="SHO63188.1"/>
    </source>
</evidence>
<dbReference type="Pfam" id="PF01627">
    <property type="entry name" value="Hpt"/>
    <property type="match status" value="1"/>
</dbReference>
<keyword evidence="7" id="KW-0902">Two-component regulatory system</keyword>
<evidence type="ECO:0000313" key="17">
    <source>
        <dbReference type="Proteomes" id="UP000186406"/>
    </source>
</evidence>
<feature type="region of interest" description="Disordered" evidence="11">
    <location>
        <begin position="191"/>
        <end position="251"/>
    </location>
</feature>
<dbReference type="InterPro" id="IPR037006">
    <property type="entry name" value="CheA-like_homodim_sf"/>
</dbReference>
<keyword evidence="6 16" id="KW-0418">Kinase</keyword>
<dbReference type="Gene3D" id="3.40.50.2300">
    <property type="match status" value="1"/>
</dbReference>
<feature type="compositionally biased region" description="Pro residues" evidence="11">
    <location>
        <begin position="211"/>
        <end position="229"/>
    </location>
</feature>
<dbReference type="SUPFAM" id="SSF47226">
    <property type="entry name" value="Histidine-containing phosphotransfer domain, HPT domain"/>
    <property type="match status" value="1"/>
</dbReference>
<feature type="modified residue" description="Phosphohistidine" evidence="9">
    <location>
        <position position="44"/>
    </location>
</feature>
<dbReference type="Gene3D" id="1.10.287.560">
    <property type="entry name" value="Histidine kinase CheA-like, homodimeric domain"/>
    <property type="match status" value="1"/>
</dbReference>
<feature type="modified residue" description="4-aspartylphosphate" evidence="10">
    <location>
        <position position="861"/>
    </location>
</feature>
<dbReference type="InterPro" id="IPR036061">
    <property type="entry name" value="CheW-like_dom_sf"/>
</dbReference>
<dbReference type="SMART" id="SM00260">
    <property type="entry name" value="CheW"/>
    <property type="match status" value="2"/>
</dbReference>
<dbReference type="FunFam" id="3.30.565.10:FF:000016">
    <property type="entry name" value="Chemotaxis protein CheA, putative"/>
    <property type="match status" value="1"/>
</dbReference>
<dbReference type="Gene3D" id="3.30.565.10">
    <property type="entry name" value="Histidine kinase-like ATPase, C-terminal domain"/>
    <property type="match status" value="1"/>
</dbReference>
<dbReference type="InterPro" id="IPR004105">
    <property type="entry name" value="CheA-like_dim"/>
</dbReference>
<gene>
    <name evidence="16" type="ORF">SAMN02745172_01300</name>
</gene>
<dbReference type="OrthoDB" id="9803176at2"/>
<dbReference type="PROSITE" id="PS50109">
    <property type="entry name" value="HIS_KIN"/>
    <property type="match status" value="1"/>
</dbReference>
<dbReference type="Pfam" id="PF02895">
    <property type="entry name" value="H-kinase_dim"/>
    <property type="match status" value="1"/>
</dbReference>
<dbReference type="PROSITE" id="PS50894">
    <property type="entry name" value="HPT"/>
    <property type="match status" value="1"/>
</dbReference>
<evidence type="ECO:0000256" key="2">
    <source>
        <dbReference type="ARBA" id="ARBA00012438"/>
    </source>
</evidence>
<dbReference type="SMART" id="SM00448">
    <property type="entry name" value="REC"/>
    <property type="match status" value="1"/>
</dbReference>
<dbReference type="InterPro" id="IPR051315">
    <property type="entry name" value="Bact_Chemotaxis_CheA"/>
</dbReference>
<evidence type="ECO:0000256" key="10">
    <source>
        <dbReference type="PROSITE-ProRule" id="PRU00169"/>
    </source>
</evidence>
<proteinExistence type="predicted"/>
<dbReference type="Pfam" id="PF00072">
    <property type="entry name" value="Response_reg"/>
    <property type="match status" value="1"/>
</dbReference>
<dbReference type="Gene3D" id="2.30.30.40">
    <property type="entry name" value="SH3 Domains"/>
    <property type="match status" value="1"/>
</dbReference>
<evidence type="ECO:0000256" key="7">
    <source>
        <dbReference type="ARBA" id="ARBA00023012"/>
    </source>
</evidence>
<dbReference type="Pfam" id="PF01584">
    <property type="entry name" value="CheW"/>
    <property type="match status" value="2"/>
</dbReference>
<feature type="compositionally biased region" description="Basic and acidic residues" evidence="11">
    <location>
        <begin position="191"/>
        <end position="203"/>
    </location>
</feature>
<keyword evidence="17" id="KW-1185">Reference proteome</keyword>
<evidence type="ECO:0000259" key="12">
    <source>
        <dbReference type="PROSITE" id="PS50109"/>
    </source>
</evidence>
<sequence>MDELLREFLTETSENLDVADAELVKFERDPNNLAILNNIFRLVHTIKGTCGFIGLPRLATLAHAAETLMDEFRQGASVTTDAVSLVLRTIDRIKAILAEIEASEGVEPEGSDADLIEELERMAAGAAEAPAPEAVAAPEPAPPEPSREIAVQAPAAKEPEAKVPSIQVLERELQPGEVSLEELERLFLETPRDPPRSFKEPARTEVVPSKPAEPPPAPVAAPAPAPVPEPAQVHAADPAAARNDDHSGGVAGQTIRVNVSTLEHLMTMVSELVLTRNQLLEIARRHEDSEYKISLQRLSAVTVEIQEAVMRTRMQPIGNAWQKLPRIIRDLAKDLGKQIELEMVGADTELDRQVLDIIRDPLTHMVRNSADHGLESTLERRAAGKSEIGKIRLAAYHEGGHIIIEVGDDGRGLNIPRIRSKALERGLATEAELAKMSEAQIQRFIFHAGFSTADKVTNISGRGVGMDVVRSNLEMIGGTIDVRSKAGAGSVFLIRIPLTLAIMPALIVQADSERFAIPQRAVLELVQVQNGSEYAIEHVKDAPVLRLRDSLLPIVRMSHLLTTGSAAGDSEKIETGFVAVLQVGAQTFGLVVDAVLQTEEIVVKPLASVLRGIGLLSGSTILGDGRVIMIIDPNGVAEAMASSIQGASLDSAGGRVEIIEEIENRTELLLFRAGDADPKAVPLSLVTRLEEFEADKVERTSNGPVIQYRGTLIPLYYLNDKVERRATGTQPMLVFSDNGRSLGLVVDEIVDIVEERLDITLVSNNPGVLGSAIVAGRATDLIDIAHILSEAFADWFERGKTDGAGRRRGRNLLLVDDSAFFRGLITPLLHSAGFNVTACATASDALERLNGERRYDIIVSDIDMPGMDGFAFTNAVRSRPQSRSLPIIALSGICTPEAIERGREVGFSDYIAKSDRSGLLAVLREFANVIEEEAA</sequence>
<dbReference type="EC" id="2.7.13.3" evidence="2"/>
<dbReference type="InterPro" id="IPR008207">
    <property type="entry name" value="Sig_transdc_His_kin_Hpt_dom"/>
</dbReference>
<feature type="compositionally biased region" description="Low complexity" evidence="11">
    <location>
        <begin position="230"/>
        <end position="241"/>
    </location>
</feature>
<dbReference type="SUPFAM" id="SSF50341">
    <property type="entry name" value="CheW-like"/>
    <property type="match status" value="2"/>
</dbReference>
<protein>
    <recommendedName>
        <fullName evidence="3">Chemotaxis protein CheA</fullName>
        <ecNumber evidence="2">2.7.13.3</ecNumber>
    </recommendedName>
</protein>
<dbReference type="STRING" id="1123029.SAMN02745172_01300"/>
<dbReference type="SMART" id="SM01231">
    <property type="entry name" value="H-kinase_dim"/>
    <property type="match status" value="1"/>
</dbReference>
<dbReference type="GO" id="GO:0000155">
    <property type="term" value="F:phosphorelay sensor kinase activity"/>
    <property type="evidence" value="ECO:0007669"/>
    <property type="project" value="InterPro"/>
</dbReference>
<dbReference type="InterPro" id="IPR001789">
    <property type="entry name" value="Sig_transdc_resp-reg_receiver"/>
</dbReference>
<evidence type="ECO:0000259" key="13">
    <source>
        <dbReference type="PROSITE" id="PS50110"/>
    </source>
</evidence>
<dbReference type="EMBL" id="FRXO01000002">
    <property type="protein sequence ID" value="SHO63188.1"/>
    <property type="molecule type" value="Genomic_DNA"/>
</dbReference>
<evidence type="ECO:0000256" key="3">
    <source>
        <dbReference type="ARBA" id="ARBA00021495"/>
    </source>
</evidence>
<dbReference type="RefSeq" id="WP_073626713.1">
    <property type="nucleotide sequence ID" value="NZ_FRXO01000002.1"/>
</dbReference>
<dbReference type="PROSITE" id="PS50851">
    <property type="entry name" value="CHEW"/>
    <property type="match status" value="2"/>
</dbReference>
<dbReference type="SUPFAM" id="SSF47384">
    <property type="entry name" value="Homodimeric domain of signal transducing histidine kinase"/>
    <property type="match status" value="1"/>
</dbReference>
<dbReference type="InterPro" id="IPR004358">
    <property type="entry name" value="Sig_transdc_His_kin-like_C"/>
</dbReference>
<dbReference type="Pfam" id="PF02518">
    <property type="entry name" value="HATPase_c"/>
    <property type="match status" value="1"/>
</dbReference>
<dbReference type="InterPro" id="IPR036097">
    <property type="entry name" value="HisK_dim/P_sf"/>
</dbReference>
<dbReference type="InterPro" id="IPR003594">
    <property type="entry name" value="HATPase_dom"/>
</dbReference>
<feature type="domain" description="CheW-like" evidence="14">
    <location>
        <begin position="665"/>
        <end position="793"/>
    </location>
</feature>
<evidence type="ECO:0000259" key="14">
    <source>
        <dbReference type="PROSITE" id="PS50851"/>
    </source>
</evidence>
<organism evidence="16 17">
    <name type="scientific">Pseudoxanthobacter soli DSM 19599</name>
    <dbReference type="NCBI Taxonomy" id="1123029"/>
    <lineage>
        <taxon>Bacteria</taxon>
        <taxon>Pseudomonadati</taxon>
        <taxon>Pseudomonadota</taxon>
        <taxon>Alphaproteobacteria</taxon>
        <taxon>Hyphomicrobiales</taxon>
        <taxon>Segnochrobactraceae</taxon>
        <taxon>Pseudoxanthobacter</taxon>
    </lineage>
</organism>
<evidence type="ECO:0000256" key="11">
    <source>
        <dbReference type="SAM" id="MobiDB-lite"/>
    </source>
</evidence>
<dbReference type="SMART" id="SM00073">
    <property type="entry name" value="HPT"/>
    <property type="match status" value="1"/>
</dbReference>
<comment type="function">
    <text evidence="8">Involved in the transmission of sensory signals from the chemoreceptors to the flagellar motors. CheA is autophosphorylated; it can transfer its phosphate group to either CheB or CheY.</text>
</comment>
<dbReference type="PANTHER" id="PTHR43395:SF1">
    <property type="entry name" value="CHEMOTAXIS PROTEIN CHEA"/>
    <property type="match status" value="1"/>
</dbReference>